<keyword evidence="2" id="KW-0804">Transcription</keyword>
<dbReference type="Proteomes" id="UP001596414">
    <property type="component" value="Unassembled WGS sequence"/>
</dbReference>
<accession>A0ABD5X676</accession>
<comment type="caution">
    <text evidence="5">The sequence shown here is derived from an EMBL/GenBank/DDBJ whole genome shotgun (WGS) entry which is preliminary data.</text>
</comment>
<feature type="domain" description="HTH bat-type" evidence="3">
    <location>
        <begin position="155"/>
        <end position="206"/>
    </location>
</feature>
<evidence type="ECO:0000256" key="2">
    <source>
        <dbReference type="ARBA" id="ARBA00023163"/>
    </source>
</evidence>
<evidence type="ECO:0000259" key="4">
    <source>
        <dbReference type="Pfam" id="PF24280"/>
    </source>
</evidence>
<dbReference type="AlphaFoldDB" id="A0ABD5X676"/>
<feature type="domain" description="HVO-A0563 N-terminal" evidence="4">
    <location>
        <begin position="5"/>
        <end position="145"/>
    </location>
</feature>
<dbReference type="InterPro" id="IPR013324">
    <property type="entry name" value="RNA_pol_sigma_r3/r4-like"/>
</dbReference>
<evidence type="ECO:0000259" key="3">
    <source>
        <dbReference type="Pfam" id="PF04967"/>
    </source>
</evidence>
<reference evidence="5 6" key="1">
    <citation type="journal article" date="2014" name="Int. J. Syst. Evol. Microbiol.">
        <title>Complete genome sequence of Corynebacterium casei LMG S-19264T (=DSM 44701T), isolated from a smear-ripened cheese.</title>
        <authorList>
            <consortium name="US DOE Joint Genome Institute (JGI-PGF)"/>
            <person name="Walter F."/>
            <person name="Albersmeier A."/>
            <person name="Kalinowski J."/>
            <person name="Ruckert C."/>
        </authorList>
    </citation>
    <scope>NUCLEOTIDE SEQUENCE [LARGE SCALE GENOMIC DNA]</scope>
    <source>
        <strain evidence="5 6">CGMCC 4.7215</strain>
    </source>
</reference>
<evidence type="ECO:0000313" key="6">
    <source>
        <dbReference type="Proteomes" id="UP001596414"/>
    </source>
</evidence>
<dbReference type="InterPro" id="IPR007050">
    <property type="entry name" value="HTH_bacterioopsin"/>
</dbReference>
<dbReference type="RefSeq" id="WP_267636091.1">
    <property type="nucleotide sequence ID" value="NZ_JAODIY010000004.1"/>
</dbReference>
<organism evidence="5 6">
    <name type="scientific">Halovenus rubra</name>
    <dbReference type="NCBI Taxonomy" id="869890"/>
    <lineage>
        <taxon>Archaea</taxon>
        <taxon>Methanobacteriati</taxon>
        <taxon>Methanobacteriota</taxon>
        <taxon>Stenosarchaea group</taxon>
        <taxon>Halobacteria</taxon>
        <taxon>Halobacteriales</taxon>
        <taxon>Haloarculaceae</taxon>
        <taxon>Halovenus</taxon>
    </lineage>
</organism>
<dbReference type="Pfam" id="PF04967">
    <property type="entry name" value="HTH_10"/>
    <property type="match status" value="1"/>
</dbReference>
<dbReference type="Pfam" id="PF24280">
    <property type="entry name" value="HVO_A0563_N"/>
    <property type="match status" value="1"/>
</dbReference>
<sequence>MQQVTIQIKDNTAYALATEDSEAVIKLWCNEHCDLLHLIGPADDAIEYVSNHVGVRDDIQEGDERVIITEDCLKQHEQGYIERYVQRHDCLLLPPLQYKNGAKHVQVLALESQRLTDFFNDINDDFSVDVASTQTVNVPVTGSPMPKLGGFSPSLSPRQRAVLVTAWQEGYYEIPREVTTTELAEMFDLSRRTVEDHLRRAEQKIVGVFSEHLS</sequence>
<dbReference type="PANTHER" id="PTHR34236:SF1">
    <property type="entry name" value="DIMETHYL SULFOXIDE REDUCTASE TRANSCRIPTIONAL ACTIVATOR"/>
    <property type="match status" value="1"/>
</dbReference>
<dbReference type="InterPro" id="IPR036388">
    <property type="entry name" value="WH-like_DNA-bd_sf"/>
</dbReference>
<dbReference type="SUPFAM" id="SSF88659">
    <property type="entry name" value="Sigma3 and sigma4 domains of RNA polymerase sigma factors"/>
    <property type="match status" value="1"/>
</dbReference>
<dbReference type="InterPro" id="IPR056531">
    <property type="entry name" value="HVO_A0563_N"/>
</dbReference>
<proteinExistence type="predicted"/>
<name>A0ABD5X676_9EURY</name>
<dbReference type="EMBL" id="JBHSZQ010000004">
    <property type="protein sequence ID" value="MFC7125089.1"/>
    <property type="molecule type" value="Genomic_DNA"/>
</dbReference>
<gene>
    <name evidence="5" type="ORF">ACFQJ7_03415</name>
</gene>
<protein>
    <submittedName>
        <fullName evidence="5">Helix-turn-helix domain-containing protein</fullName>
    </submittedName>
</protein>
<dbReference type="PANTHER" id="PTHR34236">
    <property type="entry name" value="DIMETHYL SULFOXIDE REDUCTASE TRANSCRIPTIONAL ACTIVATOR"/>
    <property type="match status" value="1"/>
</dbReference>
<evidence type="ECO:0000256" key="1">
    <source>
        <dbReference type="ARBA" id="ARBA00023015"/>
    </source>
</evidence>
<keyword evidence="1" id="KW-0805">Transcription regulation</keyword>
<dbReference type="Gene3D" id="1.10.10.10">
    <property type="entry name" value="Winged helix-like DNA-binding domain superfamily/Winged helix DNA-binding domain"/>
    <property type="match status" value="1"/>
</dbReference>
<evidence type="ECO:0000313" key="5">
    <source>
        <dbReference type="EMBL" id="MFC7125089.1"/>
    </source>
</evidence>